<dbReference type="Proteomes" id="UP000181909">
    <property type="component" value="Unassembled WGS sequence"/>
</dbReference>
<keyword evidence="6" id="KW-0411">Iron-sulfur</keyword>
<dbReference type="EMBL" id="FPJO01000048">
    <property type="protein sequence ID" value="SFY44508.1"/>
    <property type="molecule type" value="Genomic_DNA"/>
</dbReference>
<keyword evidence="3" id="KW-0949">S-adenosyl-L-methionine</keyword>
<dbReference type="SFLD" id="SFLDS00029">
    <property type="entry name" value="Radical_SAM"/>
    <property type="match status" value="1"/>
</dbReference>
<dbReference type="PROSITE" id="PS01305">
    <property type="entry name" value="MOAA_NIFB_PQQE"/>
    <property type="match status" value="1"/>
</dbReference>
<accession>A0A1K2FBB8</accession>
<evidence type="ECO:0000256" key="4">
    <source>
        <dbReference type="ARBA" id="ARBA00022723"/>
    </source>
</evidence>
<dbReference type="InterPro" id="IPR000385">
    <property type="entry name" value="MoaA_NifB_PqqE_Fe-S-bd_CS"/>
</dbReference>
<proteinExistence type="predicted"/>
<evidence type="ECO:0000256" key="2">
    <source>
        <dbReference type="ARBA" id="ARBA00022485"/>
    </source>
</evidence>
<evidence type="ECO:0000256" key="5">
    <source>
        <dbReference type="ARBA" id="ARBA00023004"/>
    </source>
</evidence>
<evidence type="ECO:0000313" key="8">
    <source>
        <dbReference type="EMBL" id="SFY44508.1"/>
    </source>
</evidence>
<dbReference type="AlphaFoldDB" id="A0A1K2FBB8"/>
<evidence type="ECO:0000259" key="7">
    <source>
        <dbReference type="PROSITE" id="PS51918"/>
    </source>
</evidence>
<dbReference type="PROSITE" id="PS51918">
    <property type="entry name" value="RADICAL_SAM"/>
    <property type="match status" value="1"/>
</dbReference>
<keyword evidence="4" id="KW-0479">Metal-binding</keyword>
<feature type="domain" description="Radical SAM core" evidence="7">
    <location>
        <begin position="40"/>
        <end position="265"/>
    </location>
</feature>
<keyword evidence="2" id="KW-0004">4Fe-4S</keyword>
<evidence type="ECO:0000256" key="3">
    <source>
        <dbReference type="ARBA" id="ARBA00022691"/>
    </source>
</evidence>
<dbReference type="Pfam" id="PF13186">
    <property type="entry name" value="SPASM"/>
    <property type="match status" value="1"/>
</dbReference>
<dbReference type="Pfam" id="PF04055">
    <property type="entry name" value="Radical_SAM"/>
    <property type="match status" value="1"/>
</dbReference>
<dbReference type="CDD" id="cd01335">
    <property type="entry name" value="Radical_SAM"/>
    <property type="match status" value="1"/>
</dbReference>
<comment type="cofactor">
    <cofactor evidence="1">
        <name>[4Fe-4S] cluster</name>
        <dbReference type="ChEBI" id="CHEBI:49883"/>
    </cofactor>
</comment>
<dbReference type="InterPro" id="IPR050377">
    <property type="entry name" value="Radical_SAM_PqqE_MftC-like"/>
</dbReference>
<dbReference type="GO" id="GO:0003824">
    <property type="term" value="F:catalytic activity"/>
    <property type="evidence" value="ECO:0007669"/>
    <property type="project" value="InterPro"/>
</dbReference>
<dbReference type="OrthoDB" id="9782387at2"/>
<keyword evidence="5" id="KW-0408">Iron</keyword>
<organism evidence="8 9">
    <name type="scientific">Streptomyces atratus</name>
    <dbReference type="NCBI Taxonomy" id="1893"/>
    <lineage>
        <taxon>Bacteria</taxon>
        <taxon>Bacillati</taxon>
        <taxon>Actinomycetota</taxon>
        <taxon>Actinomycetes</taxon>
        <taxon>Kitasatosporales</taxon>
        <taxon>Streptomycetaceae</taxon>
        <taxon>Streptomyces</taxon>
    </lineage>
</organism>
<dbReference type="InterPro" id="IPR007197">
    <property type="entry name" value="rSAM"/>
</dbReference>
<reference evidence="8 9" key="1">
    <citation type="submission" date="2016-11" db="EMBL/GenBank/DDBJ databases">
        <authorList>
            <person name="Jaros S."/>
            <person name="Januszkiewicz K."/>
            <person name="Wedrychowicz H."/>
        </authorList>
    </citation>
    <scope>NUCLEOTIDE SEQUENCE [LARGE SCALE GENOMIC DNA]</scope>
    <source>
        <strain evidence="8 9">OK807</strain>
    </source>
</reference>
<evidence type="ECO:0000313" key="9">
    <source>
        <dbReference type="Proteomes" id="UP000181909"/>
    </source>
</evidence>
<protein>
    <submittedName>
        <fullName evidence="8">Radical SAM superfamily enzyme, MoaA/NifB/PqqE/SkfB family</fullName>
    </submittedName>
</protein>
<dbReference type="Gene3D" id="3.20.20.70">
    <property type="entry name" value="Aldolase class I"/>
    <property type="match status" value="1"/>
</dbReference>
<dbReference type="RefSeq" id="WP_079179830.1">
    <property type="nucleotide sequence ID" value="NZ_FPJO01000048.1"/>
</dbReference>
<dbReference type="SFLD" id="SFLDG01067">
    <property type="entry name" value="SPASM/twitch_domain_containing"/>
    <property type="match status" value="1"/>
</dbReference>
<evidence type="ECO:0000256" key="1">
    <source>
        <dbReference type="ARBA" id="ARBA00001966"/>
    </source>
</evidence>
<dbReference type="GO" id="GO:0051539">
    <property type="term" value="F:4 iron, 4 sulfur cluster binding"/>
    <property type="evidence" value="ECO:0007669"/>
    <property type="project" value="UniProtKB-KW"/>
</dbReference>
<dbReference type="CDD" id="cd21109">
    <property type="entry name" value="SPASM"/>
    <property type="match status" value="1"/>
</dbReference>
<name>A0A1K2FBB8_STRAR</name>
<dbReference type="SUPFAM" id="SSF102114">
    <property type="entry name" value="Radical SAM enzymes"/>
    <property type="match status" value="1"/>
</dbReference>
<dbReference type="PANTHER" id="PTHR11228:SF34">
    <property type="entry name" value="TUNGSTEN-CONTAINING ALDEHYDE FERREDOXIN OXIDOREDUCTASE COFACTOR MODIFYING PROTEIN"/>
    <property type="match status" value="1"/>
</dbReference>
<dbReference type="InterPro" id="IPR013785">
    <property type="entry name" value="Aldolase_TIM"/>
</dbReference>
<dbReference type="STRING" id="1893.SAMN02787144_104812"/>
<gene>
    <name evidence="8" type="ORF">SAMN02787144_104812</name>
</gene>
<dbReference type="InterPro" id="IPR023885">
    <property type="entry name" value="4Fe4S-binding_SPASM_dom"/>
</dbReference>
<dbReference type="InterPro" id="IPR058240">
    <property type="entry name" value="rSAM_sf"/>
</dbReference>
<sequence length="427" mass="48265">MRSDSRLYEIGVEPFELTERRRINQELNIAEHRDGASELKSMPLVLFIELTQNCNLSCPMCRFGSKYTTEWNMSEEMYEKLADELFPTAHVVDLRGWGESTMLPGFGRFVELSLRHRVQLRLVTNGMVNRRPVWDMMMRAHAAINISCDAADPELFKKLRAGGTVERLANTTRSLVEARDKHGAPRDSVKFITTVSRDNLQDLVNVVELAARLDVERVILHPLVTHLDDSSGLHHDLDGTAEAYTAAAERGRREGVVVQLDAAPDPALALPDMVRRPACMHPWSYAYVRYNGGVGFCDHMLGDDQYTLGSLQHSSFQEIWNGADWVGIRRAHLTGDIPDRFSPCRWTYGQRYIDFEHTVHPDRAAGMVSTETHDTLIQRRDPKLFPPVPWSPDLAGDPAPATGGDPYIPVEYLGTRLRAMEQSDAQR</sequence>
<evidence type="ECO:0000256" key="6">
    <source>
        <dbReference type="ARBA" id="ARBA00023014"/>
    </source>
</evidence>
<dbReference type="PANTHER" id="PTHR11228">
    <property type="entry name" value="RADICAL SAM DOMAIN PROTEIN"/>
    <property type="match status" value="1"/>
</dbReference>
<dbReference type="GO" id="GO:0046872">
    <property type="term" value="F:metal ion binding"/>
    <property type="evidence" value="ECO:0007669"/>
    <property type="project" value="UniProtKB-KW"/>
</dbReference>